<evidence type="ECO:0000313" key="2">
    <source>
        <dbReference type="Proteomes" id="UP000644140"/>
    </source>
</evidence>
<dbReference type="Proteomes" id="UP000644140">
    <property type="component" value="Chromosome"/>
</dbReference>
<organism evidence="1 2">
    <name type="scientific">Acinetobacter bereziniae</name>
    <name type="common">Acinetobacter genomosp. 10</name>
    <dbReference type="NCBI Taxonomy" id="106648"/>
    <lineage>
        <taxon>Bacteria</taxon>
        <taxon>Pseudomonadati</taxon>
        <taxon>Pseudomonadota</taxon>
        <taxon>Gammaproteobacteria</taxon>
        <taxon>Moraxellales</taxon>
        <taxon>Moraxellaceae</taxon>
        <taxon>Acinetobacter</taxon>
    </lineage>
</organism>
<dbReference type="AlphaFoldDB" id="A0A8I1ADH1"/>
<name>A0A8I1ADH1_ACIBZ</name>
<dbReference type="EMBL" id="CP092085">
    <property type="protein sequence ID" value="UUN97656.1"/>
    <property type="molecule type" value="Genomic_DNA"/>
</dbReference>
<reference evidence="1" key="1">
    <citation type="submission" date="2022-02" db="EMBL/GenBank/DDBJ databases">
        <title>Characterization of Tn125 harboring carbapenem-resistant Acinetobacter bereziniae clinical isolates.</title>
        <authorList>
            <person name="Wong N.-K."/>
            <person name="Pan Q."/>
        </authorList>
    </citation>
    <scope>NUCLEOTIDE SEQUENCE</scope>
    <source>
        <strain evidence="1">GD03393</strain>
    </source>
</reference>
<dbReference type="RefSeq" id="WP_058968269.1">
    <property type="nucleotide sequence ID" value="NZ_BKEF01000008.1"/>
</dbReference>
<accession>A0A8I1ADH1</accession>
<gene>
    <name evidence="1" type="ORF">I9054_020415</name>
</gene>
<proteinExistence type="predicted"/>
<protein>
    <submittedName>
        <fullName evidence="1">Uncharacterized protein</fullName>
    </submittedName>
</protein>
<evidence type="ECO:0000313" key="1">
    <source>
        <dbReference type="EMBL" id="UUN97656.1"/>
    </source>
</evidence>
<sequence length="128" mass="15030">MFEVDSFQERYMDDEDDKRWLYRVLLDLANLKFPLLKPNLENNKDLSTLLDQVIADANEYDFLDDDELLIRYALYAVNRNETPMQNPELREAIGKSETIKIGIQDQSALADWVVRMKNLFNKQVLGVD</sequence>